<gene>
    <name evidence="8" type="ORF">BDV34DRAFT_224914</name>
</gene>
<organism evidence="8 9">
    <name type="scientific">Aspergillus parasiticus</name>
    <dbReference type="NCBI Taxonomy" id="5067"/>
    <lineage>
        <taxon>Eukaryota</taxon>
        <taxon>Fungi</taxon>
        <taxon>Dikarya</taxon>
        <taxon>Ascomycota</taxon>
        <taxon>Pezizomycotina</taxon>
        <taxon>Eurotiomycetes</taxon>
        <taxon>Eurotiomycetidae</taxon>
        <taxon>Eurotiales</taxon>
        <taxon>Aspergillaceae</taxon>
        <taxon>Aspergillus</taxon>
        <taxon>Aspergillus subgen. Circumdati</taxon>
    </lineage>
</organism>
<dbReference type="GO" id="GO:0016020">
    <property type="term" value="C:membrane"/>
    <property type="evidence" value="ECO:0007669"/>
    <property type="project" value="UniProtKB-SubCell"/>
</dbReference>
<keyword evidence="4 6" id="KW-0472">Membrane</keyword>
<keyword evidence="2 6" id="KW-0812">Transmembrane</keyword>
<comment type="subcellular location">
    <subcellularLocation>
        <location evidence="1">Membrane</location>
        <topology evidence="1">Multi-pass membrane protein</topology>
    </subcellularLocation>
</comment>
<keyword evidence="9" id="KW-1185">Reference proteome</keyword>
<feature type="transmembrane region" description="Helical" evidence="6">
    <location>
        <begin position="21"/>
        <end position="43"/>
    </location>
</feature>
<evidence type="ECO:0000256" key="6">
    <source>
        <dbReference type="SAM" id="Phobius"/>
    </source>
</evidence>
<evidence type="ECO:0000313" key="8">
    <source>
        <dbReference type="EMBL" id="KAB8206043.1"/>
    </source>
</evidence>
<keyword evidence="3 6" id="KW-1133">Transmembrane helix</keyword>
<comment type="similarity">
    <text evidence="5">Belongs to the SAT4 family.</text>
</comment>
<evidence type="ECO:0000313" key="9">
    <source>
        <dbReference type="Proteomes" id="UP000326532"/>
    </source>
</evidence>
<sequence length="220" mass="24659">MVKFAVGIFLLRFCIERYHKWIIYAIFTLLTCLTIFIFIFVLVQCQPPSWFWNQAISPHGSCNGMGLIKAAYVHSAITAFSDATLGLLPILIVRSLHLPCYIKIHVAMLLALGSVACFATIARVCFVHQLTDPKNLFYHTGVICWSYVEVGVALITSSVATLRPLLDEVECCVPRWRRLRSNKYTSNGSNNVPSSTTFEEALQRHIPGMSLDPIPPLTQV</sequence>
<dbReference type="AlphaFoldDB" id="A0A5N6DNB7"/>
<dbReference type="InterPro" id="IPR052337">
    <property type="entry name" value="SAT4-like"/>
</dbReference>
<reference evidence="8 9" key="1">
    <citation type="submission" date="2019-04" db="EMBL/GenBank/DDBJ databases">
        <title>Fungal friends and foes A comparative genomics study of 23 Aspergillus species from section Flavi.</title>
        <authorList>
            <consortium name="DOE Joint Genome Institute"/>
            <person name="Kjaerbolling I."/>
            <person name="Vesth T.C."/>
            <person name="Frisvad J.C."/>
            <person name="Nybo J.L."/>
            <person name="Theobald S."/>
            <person name="Kildgaard S."/>
            <person name="Petersen T.I."/>
            <person name="Kuo A."/>
            <person name="Sato A."/>
            <person name="Lyhne E.K."/>
            <person name="Kogle M.E."/>
            <person name="Wiebenga A."/>
            <person name="Kun R.S."/>
            <person name="Lubbers R.J."/>
            <person name="Makela M.R."/>
            <person name="Barry K."/>
            <person name="Chovatia M."/>
            <person name="Clum A."/>
            <person name="Daum C."/>
            <person name="Haridas S."/>
            <person name="He G."/>
            <person name="LaButti K."/>
            <person name="Lipzen A."/>
            <person name="Mondo S."/>
            <person name="Pangilinan J."/>
            <person name="Riley R."/>
            <person name="Salamov A."/>
            <person name="Simmons B.A."/>
            <person name="Magnuson J.K."/>
            <person name="Henrissat B."/>
            <person name="Mortensen U.H."/>
            <person name="Larsen T.O."/>
            <person name="De vries R.P."/>
            <person name="Grigoriev I.V."/>
            <person name="Machida M."/>
            <person name="Baker S.E."/>
            <person name="Andersen M.R."/>
        </authorList>
    </citation>
    <scope>NUCLEOTIDE SEQUENCE [LARGE SCALE GENOMIC DNA]</scope>
    <source>
        <strain evidence="8 9">CBS 117618</strain>
    </source>
</reference>
<dbReference type="PANTHER" id="PTHR33048">
    <property type="entry name" value="PTH11-LIKE INTEGRAL MEMBRANE PROTEIN (AFU_ORTHOLOGUE AFUA_5G11245)"/>
    <property type="match status" value="1"/>
</dbReference>
<feature type="domain" description="Rhodopsin" evidence="7">
    <location>
        <begin position="2"/>
        <end position="167"/>
    </location>
</feature>
<dbReference type="VEuPathDB" id="FungiDB:BDV34DRAFT_224914"/>
<feature type="transmembrane region" description="Helical" evidence="6">
    <location>
        <begin position="104"/>
        <end position="124"/>
    </location>
</feature>
<dbReference type="OMA" id="FCIERYH"/>
<protein>
    <recommendedName>
        <fullName evidence="7">Rhodopsin domain-containing protein</fullName>
    </recommendedName>
</protein>
<dbReference type="PANTHER" id="PTHR33048:SF96">
    <property type="entry name" value="INTEGRAL MEMBRANE PROTEIN"/>
    <property type="match status" value="1"/>
</dbReference>
<evidence type="ECO:0000259" key="7">
    <source>
        <dbReference type="Pfam" id="PF20684"/>
    </source>
</evidence>
<proteinExistence type="inferred from homology"/>
<feature type="transmembrane region" description="Helical" evidence="6">
    <location>
        <begin position="136"/>
        <end position="155"/>
    </location>
</feature>
<evidence type="ECO:0000256" key="1">
    <source>
        <dbReference type="ARBA" id="ARBA00004141"/>
    </source>
</evidence>
<name>A0A5N6DNB7_ASPPA</name>
<dbReference type="Pfam" id="PF20684">
    <property type="entry name" value="Fung_rhodopsin"/>
    <property type="match status" value="1"/>
</dbReference>
<evidence type="ECO:0000256" key="2">
    <source>
        <dbReference type="ARBA" id="ARBA00022692"/>
    </source>
</evidence>
<accession>A0A5N6DNB7</accession>
<dbReference type="EMBL" id="ML734966">
    <property type="protein sequence ID" value="KAB8206043.1"/>
    <property type="molecule type" value="Genomic_DNA"/>
</dbReference>
<evidence type="ECO:0000256" key="4">
    <source>
        <dbReference type="ARBA" id="ARBA00023136"/>
    </source>
</evidence>
<dbReference type="Proteomes" id="UP000326532">
    <property type="component" value="Unassembled WGS sequence"/>
</dbReference>
<dbReference type="InterPro" id="IPR049326">
    <property type="entry name" value="Rhodopsin_dom_fungi"/>
</dbReference>
<evidence type="ECO:0000256" key="5">
    <source>
        <dbReference type="ARBA" id="ARBA00038359"/>
    </source>
</evidence>
<evidence type="ECO:0000256" key="3">
    <source>
        <dbReference type="ARBA" id="ARBA00022989"/>
    </source>
</evidence>
<feature type="transmembrane region" description="Helical" evidence="6">
    <location>
        <begin position="71"/>
        <end position="92"/>
    </location>
</feature>